<proteinExistence type="predicted"/>
<evidence type="ECO:0000256" key="3">
    <source>
        <dbReference type="ARBA" id="ARBA00023015"/>
    </source>
</evidence>
<accession>A0A9W8NDC4</accession>
<feature type="region of interest" description="Disordered" evidence="6">
    <location>
        <begin position="772"/>
        <end position="804"/>
    </location>
</feature>
<keyword evidence="5" id="KW-0539">Nucleus</keyword>
<evidence type="ECO:0000256" key="5">
    <source>
        <dbReference type="ARBA" id="ARBA00023242"/>
    </source>
</evidence>
<gene>
    <name evidence="8" type="ORF">NPX13_g5634</name>
</gene>
<dbReference type="PANTHER" id="PTHR47338">
    <property type="entry name" value="ZN(II)2CYS6 TRANSCRIPTION FACTOR (EUROFUNG)-RELATED"/>
    <property type="match status" value="1"/>
</dbReference>
<reference evidence="8" key="1">
    <citation type="submission" date="2022-07" db="EMBL/GenBank/DDBJ databases">
        <title>Genome Sequence of Xylaria arbuscula.</title>
        <authorList>
            <person name="Buettner E."/>
        </authorList>
    </citation>
    <scope>NUCLEOTIDE SEQUENCE</scope>
    <source>
        <strain evidence="8">VT107</strain>
    </source>
</reference>
<dbReference type="GO" id="GO:0000981">
    <property type="term" value="F:DNA-binding transcription factor activity, RNA polymerase II-specific"/>
    <property type="evidence" value="ECO:0007669"/>
    <property type="project" value="InterPro"/>
</dbReference>
<feature type="domain" description="Xylanolytic transcriptional activator regulatory" evidence="7">
    <location>
        <begin position="395"/>
        <end position="458"/>
    </location>
</feature>
<name>A0A9W8NDC4_9PEZI</name>
<keyword evidence="9" id="KW-1185">Reference proteome</keyword>
<evidence type="ECO:0000259" key="7">
    <source>
        <dbReference type="Pfam" id="PF04082"/>
    </source>
</evidence>
<evidence type="ECO:0000313" key="9">
    <source>
        <dbReference type="Proteomes" id="UP001148614"/>
    </source>
</evidence>
<dbReference type="GO" id="GO:0008270">
    <property type="term" value="F:zinc ion binding"/>
    <property type="evidence" value="ECO:0007669"/>
    <property type="project" value="InterPro"/>
</dbReference>
<dbReference type="InterPro" id="IPR007219">
    <property type="entry name" value="XnlR_reg_dom"/>
</dbReference>
<dbReference type="GO" id="GO:0006351">
    <property type="term" value="P:DNA-templated transcription"/>
    <property type="evidence" value="ECO:0007669"/>
    <property type="project" value="InterPro"/>
</dbReference>
<organism evidence="8 9">
    <name type="scientific">Xylaria arbuscula</name>
    <dbReference type="NCBI Taxonomy" id="114810"/>
    <lineage>
        <taxon>Eukaryota</taxon>
        <taxon>Fungi</taxon>
        <taxon>Dikarya</taxon>
        <taxon>Ascomycota</taxon>
        <taxon>Pezizomycotina</taxon>
        <taxon>Sordariomycetes</taxon>
        <taxon>Xylariomycetidae</taxon>
        <taxon>Xylariales</taxon>
        <taxon>Xylariaceae</taxon>
        <taxon>Xylaria</taxon>
    </lineage>
</organism>
<dbReference type="GO" id="GO:0005634">
    <property type="term" value="C:nucleus"/>
    <property type="evidence" value="ECO:0007669"/>
    <property type="project" value="UniProtKB-SubCell"/>
</dbReference>
<dbReference type="GO" id="GO:0003677">
    <property type="term" value="F:DNA binding"/>
    <property type="evidence" value="ECO:0007669"/>
    <property type="project" value="InterPro"/>
</dbReference>
<dbReference type="AlphaFoldDB" id="A0A9W8NDC4"/>
<evidence type="ECO:0000256" key="2">
    <source>
        <dbReference type="ARBA" id="ARBA00022723"/>
    </source>
</evidence>
<keyword evidence="2" id="KW-0479">Metal-binding</keyword>
<dbReference type="EMBL" id="JANPWZ010000905">
    <property type="protein sequence ID" value="KAJ3570730.1"/>
    <property type="molecule type" value="Genomic_DNA"/>
</dbReference>
<dbReference type="InterPro" id="IPR050815">
    <property type="entry name" value="TF_fung"/>
</dbReference>
<evidence type="ECO:0000256" key="4">
    <source>
        <dbReference type="ARBA" id="ARBA00023163"/>
    </source>
</evidence>
<comment type="subcellular location">
    <subcellularLocation>
        <location evidence="1">Nucleus</location>
    </subcellularLocation>
</comment>
<comment type="caution">
    <text evidence="8">The sequence shown here is derived from an EMBL/GenBank/DDBJ whole genome shotgun (WGS) entry which is preliminary data.</text>
</comment>
<dbReference type="VEuPathDB" id="FungiDB:F4678DRAFT_456133"/>
<feature type="region of interest" description="Disordered" evidence="6">
    <location>
        <begin position="248"/>
        <end position="267"/>
    </location>
</feature>
<evidence type="ECO:0000256" key="1">
    <source>
        <dbReference type="ARBA" id="ARBA00004123"/>
    </source>
</evidence>
<dbReference type="PANTHER" id="PTHR47338:SF7">
    <property type="entry name" value="ZN(II)2CYS6 TRANSCRIPTION FACTOR (EUROFUNG)"/>
    <property type="match status" value="1"/>
</dbReference>
<evidence type="ECO:0000256" key="6">
    <source>
        <dbReference type="SAM" id="MobiDB-lite"/>
    </source>
</evidence>
<feature type="region of interest" description="Disordered" evidence="6">
    <location>
        <begin position="122"/>
        <end position="143"/>
    </location>
</feature>
<keyword evidence="3" id="KW-0805">Transcription regulation</keyword>
<feature type="compositionally biased region" description="Low complexity" evidence="6">
    <location>
        <begin position="714"/>
        <end position="728"/>
    </location>
</feature>
<sequence>MQDVCLPLEQGLLCLDNRKAVFEATLCGVRDNRGFRKKYATAWADYEWFCCAISPHGGVLCHPGLWLAKQGTICALVMSSQNQLTQVWYYLTLCGDGGRLCYIRVGMGKGMEHSEMTLRPLRPSHSTARVEEPENDSAASSVERKLGPIVTPTVLLRTKPATVCQPCCPLPPPFVVDNSLCRHMIHPAENLLISVSYSVLSAECARGRECSYPTARKQAAATPVSPSNSDRALPTNDREISAQRTTPVTIRGSPLSPRLGANTDNEKPSETILLDDATVTRCLEDYFEHLYPLPFFAFLHKPTVTRRCRDGTVNEPLKFASKETAAQQLCLRCHVAAPPAYNTSPPLGKEGGAAHSPAHRAPIYLSFTGSTPYHPLPNRKRRVPYCFSRTAVALRLNYERAELAFVAQEARRRLFWALYILDDYFCVGLREFELLPEETIYLQLSCREEIFEAGEPCQTGMLRPSASDNVAAMGLRGAYLRLISTRRAIMRFNRRVGLGEESPSAIGHRIHRFEQDLACLQAALSPEHQYSISNLSSCAWPAQYVMLHVSYYQCHCDLYRMFLNGYTEAAPSIFLASIRHQDCIAMQAKCLEHAENIIRILGDFVAGHTRDSPNSSQLLLLERDAAVCAFESARLVMFGARLPCATSTLEDSIYKARGISLYFITEFFQYSASTRPLIVALETLISSYSKRLVRQAQPDTRIQGAHTELEPELEPAAPRSSNISRQASSRQRLSVQSLLLQSDFADDSHEIAGPSSGSNVIAATNPPRITYPLLLPTRTNPPQSLGRTTEGSMSISASDPAPPVLPTNGVSGTRDFGLGTLTPPLCVYNTVSQPLQTQLPLQAQTSRSMSSPWSVAIDARREDAGLIFNPWMGFTGTEELYGLSQELSEEY</sequence>
<dbReference type="Pfam" id="PF04082">
    <property type="entry name" value="Fungal_trans"/>
    <property type="match status" value="1"/>
</dbReference>
<keyword evidence="4" id="KW-0804">Transcription</keyword>
<feature type="region of interest" description="Disordered" evidence="6">
    <location>
        <begin position="706"/>
        <end position="728"/>
    </location>
</feature>
<dbReference type="Proteomes" id="UP001148614">
    <property type="component" value="Unassembled WGS sequence"/>
</dbReference>
<evidence type="ECO:0000313" key="8">
    <source>
        <dbReference type="EMBL" id="KAJ3570730.1"/>
    </source>
</evidence>
<feature type="compositionally biased region" description="Polar residues" evidence="6">
    <location>
        <begin position="777"/>
        <end position="797"/>
    </location>
</feature>
<protein>
    <recommendedName>
        <fullName evidence="7">Xylanolytic transcriptional activator regulatory domain-containing protein</fullName>
    </recommendedName>
</protein>
<dbReference type="CDD" id="cd12148">
    <property type="entry name" value="fungal_TF_MHR"/>
    <property type="match status" value="1"/>
</dbReference>